<sequence>MSGSTPTLIPRDPHFPRLLPKVPQPHPVPLPKHRFYGHMTAYRDIHREMDDLSDEENELDDINNAVLNRGFGFLVPIGRSLTRQEEKNDADEETDESNSIHSGAAHSLMEDDGENDSAQDLDASMDDLDGDVTGDTEDNEDMEEEDTDEYEEEASLGL</sequence>
<dbReference type="EMBL" id="JAACJL010000044">
    <property type="protein sequence ID" value="KAF4615413.1"/>
    <property type="molecule type" value="Genomic_DNA"/>
</dbReference>
<gene>
    <name evidence="2" type="ORF">D9613_002718</name>
</gene>
<proteinExistence type="predicted"/>
<dbReference type="Proteomes" id="UP000521872">
    <property type="component" value="Unassembled WGS sequence"/>
</dbReference>
<organism evidence="2 3">
    <name type="scientific">Agrocybe pediades</name>
    <dbReference type="NCBI Taxonomy" id="84607"/>
    <lineage>
        <taxon>Eukaryota</taxon>
        <taxon>Fungi</taxon>
        <taxon>Dikarya</taxon>
        <taxon>Basidiomycota</taxon>
        <taxon>Agaricomycotina</taxon>
        <taxon>Agaricomycetes</taxon>
        <taxon>Agaricomycetidae</taxon>
        <taxon>Agaricales</taxon>
        <taxon>Agaricineae</taxon>
        <taxon>Strophariaceae</taxon>
        <taxon>Agrocybe</taxon>
    </lineage>
</organism>
<dbReference type="AlphaFoldDB" id="A0A8H4QQQ0"/>
<name>A0A8H4QQQ0_9AGAR</name>
<feature type="region of interest" description="Disordered" evidence="1">
    <location>
        <begin position="77"/>
        <end position="158"/>
    </location>
</feature>
<keyword evidence="3" id="KW-1185">Reference proteome</keyword>
<comment type="caution">
    <text evidence="2">The sequence shown here is derived from an EMBL/GenBank/DDBJ whole genome shotgun (WGS) entry which is preliminary data.</text>
</comment>
<protein>
    <submittedName>
        <fullName evidence="2">Uncharacterized protein</fullName>
    </submittedName>
</protein>
<feature type="region of interest" description="Disordered" evidence="1">
    <location>
        <begin position="1"/>
        <end position="31"/>
    </location>
</feature>
<feature type="compositionally biased region" description="Acidic residues" evidence="1">
    <location>
        <begin position="110"/>
        <end position="158"/>
    </location>
</feature>
<reference evidence="2 3" key="1">
    <citation type="submission" date="2019-12" db="EMBL/GenBank/DDBJ databases">
        <authorList>
            <person name="Floudas D."/>
            <person name="Bentzer J."/>
            <person name="Ahren D."/>
            <person name="Johansson T."/>
            <person name="Persson P."/>
            <person name="Tunlid A."/>
        </authorList>
    </citation>
    <scope>NUCLEOTIDE SEQUENCE [LARGE SCALE GENOMIC DNA]</scope>
    <source>
        <strain evidence="2 3">CBS 102.39</strain>
    </source>
</reference>
<evidence type="ECO:0000313" key="2">
    <source>
        <dbReference type="EMBL" id="KAF4615413.1"/>
    </source>
</evidence>
<accession>A0A8H4QQQ0</accession>
<evidence type="ECO:0000256" key="1">
    <source>
        <dbReference type="SAM" id="MobiDB-lite"/>
    </source>
</evidence>
<evidence type="ECO:0000313" key="3">
    <source>
        <dbReference type="Proteomes" id="UP000521872"/>
    </source>
</evidence>